<keyword evidence="5 10" id="KW-0648">Protein biosynthesis</keyword>
<dbReference type="PROSITE" id="PS50889">
    <property type="entry name" value="S4"/>
    <property type="match status" value="1"/>
</dbReference>
<dbReference type="PATRIC" id="fig|1618642.3.peg.398"/>
<evidence type="ECO:0000256" key="9">
    <source>
        <dbReference type="PROSITE-ProRule" id="PRU00182"/>
    </source>
</evidence>
<evidence type="ECO:0000256" key="6">
    <source>
        <dbReference type="ARBA" id="ARBA00023146"/>
    </source>
</evidence>
<dbReference type="GO" id="GO:0004831">
    <property type="term" value="F:tyrosine-tRNA ligase activity"/>
    <property type="evidence" value="ECO:0007669"/>
    <property type="project" value="UniProtKB-UniRule"/>
</dbReference>
<organism evidence="12 13">
    <name type="scientific">Candidatus Falkowbacteria bacterium GW2011_GWF2_39_8</name>
    <dbReference type="NCBI Taxonomy" id="1618642"/>
    <lineage>
        <taxon>Bacteria</taxon>
        <taxon>Candidatus Falkowiibacteriota</taxon>
    </lineage>
</organism>
<evidence type="ECO:0000256" key="7">
    <source>
        <dbReference type="ARBA" id="ARBA00048248"/>
    </source>
</evidence>
<dbReference type="GO" id="GO:0003723">
    <property type="term" value="F:RNA binding"/>
    <property type="evidence" value="ECO:0007669"/>
    <property type="project" value="UniProtKB-KW"/>
</dbReference>
<dbReference type="SUPFAM" id="SSF52374">
    <property type="entry name" value="Nucleotidylyl transferase"/>
    <property type="match status" value="1"/>
</dbReference>
<dbReference type="Gene3D" id="3.10.290.10">
    <property type="entry name" value="RNA-binding S4 domain"/>
    <property type="match status" value="1"/>
</dbReference>
<dbReference type="Pfam" id="PF01479">
    <property type="entry name" value="S4"/>
    <property type="match status" value="1"/>
</dbReference>
<dbReference type="SUPFAM" id="SSF55174">
    <property type="entry name" value="Alpha-L RNA-binding motif"/>
    <property type="match status" value="1"/>
</dbReference>
<evidence type="ECO:0000256" key="8">
    <source>
        <dbReference type="NCBIfam" id="TIGR00234"/>
    </source>
</evidence>
<accession>A0A0G0T563</accession>
<dbReference type="SMART" id="SM00363">
    <property type="entry name" value="S4"/>
    <property type="match status" value="1"/>
</dbReference>
<dbReference type="InterPro" id="IPR001412">
    <property type="entry name" value="aa-tRNA-synth_I_CS"/>
</dbReference>
<evidence type="ECO:0000256" key="2">
    <source>
        <dbReference type="ARBA" id="ARBA00022598"/>
    </source>
</evidence>
<dbReference type="PANTHER" id="PTHR11766:SF1">
    <property type="entry name" value="TYROSINE--TRNA LIGASE"/>
    <property type="match status" value="1"/>
</dbReference>
<proteinExistence type="inferred from homology"/>
<dbReference type="Pfam" id="PF00579">
    <property type="entry name" value="tRNA-synt_1b"/>
    <property type="match status" value="1"/>
</dbReference>
<dbReference type="Gene3D" id="1.10.240.10">
    <property type="entry name" value="Tyrosyl-Transfer RNA Synthetase"/>
    <property type="match status" value="1"/>
</dbReference>
<dbReference type="InterPro" id="IPR002307">
    <property type="entry name" value="Tyr-tRNA-ligase"/>
</dbReference>
<evidence type="ECO:0000256" key="1">
    <source>
        <dbReference type="ARBA" id="ARBA00013160"/>
    </source>
</evidence>
<dbReference type="InterPro" id="IPR014729">
    <property type="entry name" value="Rossmann-like_a/b/a_fold"/>
</dbReference>
<comment type="caution">
    <text evidence="12">The sequence shown here is derived from an EMBL/GenBank/DDBJ whole genome shotgun (WGS) entry which is preliminary data.</text>
</comment>
<evidence type="ECO:0000256" key="10">
    <source>
        <dbReference type="RuleBase" id="RU363036"/>
    </source>
</evidence>
<dbReference type="GO" id="GO:0005829">
    <property type="term" value="C:cytosol"/>
    <property type="evidence" value="ECO:0007669"/>
    <property type="project" value="TreeGrafter"/>
</dbReference>
<keyword evidence="9" id="KW-0694">RNA-binding</keyword>
<evidence type="ECO:0000256" key="3">
    <source>
        <dbReference type="ARBA" id="ARBA00022741"/>
    </source>
</evidence>
<keyword evidence="3 10" id="KW-0547">Nucleotide-binding</keyword>
<dbReference type="InterPro" id="IPR002305">
    <property type="entry name" value="aa-tRNA-synth_Ic"/>
</dbReference>
<dbReference type="CDD" id="cd00165">
    <property type="entry name" value="S4"/>
    <property type="match status" value="1"/>
</dbReference>
<evidence type="ECO:0000256" key="5">
    <source>
        <dbReference type="ARBA" id="ARBA00022917"/>
    </source>
</evidence>
<feature type="domain" description="RNA-binding S4" evidence="11">
    <location>
        <begin position="343"/>
        <end position="405"/>
    </location>
</feature>
<dbReference type="Proteomes" id="UP000034137">
    <property type="component" value="Unassembled WGS sequence"/>
</dbReference>
<sequence length="405" mass="45642">MIEVITDKARINEVLTRGVENIYPNREFLEKTLASGKRLRIYCGFDPTAPSLHIGHAIQINKLAQLQALGHEIIFLIGGFTGMIGDPTDKTATRKKLTKEEVLINSKNYKKQASAYLKFTGENPAKVMNNSKWFDKMTFSDLIELASNFTVGQMLVRDMFQKRMEEQKPIHLHEFLYPLAQGYDSVVMDVDMEVGGNDQTFNMLAGRDLMKSLLGKEKFVITTKLLADEEGKKMGKTEGNAVSLNETAENVYGKIMSWPDGTIVNAFELCTNEPMSEVEKMREEIKLGKNPRDAKMRLAFEVTKLYHGEKKAKQAENYFIKTVQKKEVPSEIEEVRLPINNYKLVELLVEIKLASSKGEARRLIEQGGVKVNGLVVKDVNADLNIVPEGVLLQRGKLHFLKVVGA</sequence>
<dbReference type="GO" id="GO:0005524">
    <property type="term" value="F:ATP binding"/>
    <property type="evidence" value="ECO:0007669"/>
    <property type="project" value="UniProtKB-KW"/>
</dbReference>
<dbReference type="Gene3D" id="3.40.50.620">
    <property type="entry name" value="HUPs"/>
    <property type="match status" value="1"/>
</dbReference>
<keyword evidence="2 10" id="KW-0436">Ligase</keyword>
<dbReference type="InterPro" id="IPR036986">
    <property type="entry name" value="S4_RNA-bd_sf"/>
</dbReference>
<evidence type="ECO:0000313" key="13">
    <source>
        <dbReference type="Proteomes" id="UP000034137"/>
    </source>
</evidence>
<evidence type="ECO:0000259" key="11">
    <source>
        <dbReference type="SMART" id="SM00363"/>
    </source>
</evidence>
<dbReference type="EC" id="6.1.1.1" evidence="1 8"/>
<dbReference type="NCBIfam" id="TIGR00234">
    <property type="entry name" value="tyrS"/>
    <property type="match status" value="1"/>
</dbReference>
<evidence type="ECO:0000256" key="4">
    <source>
        <dbReference type="ARBA" id="ARBA00022840"/>
    </source>
</evidence>
<dbReference type="InterPro" id="IPR002942">
    <property type="entry name" value="S4_RNA-bd"/>
</dbReference>
<dbReference type="InterPro" id="IPR024088">
    <property type="entry name" value="Tyr-tRNA-ligase_bac-type"/>
</dbReference>
<dbReference type="AlphaFoldDB" id="A0A0G0T563"/>
<dbReference type="PANTHER" id="PTHR11766">
    <property type="entry name" value="TYROSYL-TRNA SYNTHETASE"/>
    <property type="match status" value="1"/>
</dbReference>
<keyword evidence="6 10" id="KW-0030">Aminoacyl-tRNA synthetase</keyword>
<comment type="similarity">
    <text evidence="10">Belongs to the class-I aminoacyl-tRNA synthetase family.</text>
</comment>
<dbReference type="PROSITE" id="PS00178">
    <property type="entry name" value="AA_TRNA_LIGASE_I"/>
    <property type="match status" value="1"/>
</dbReference>
<gene>
    <name evidence="12" type="ORF">UT64_C0016G0009</name>
</gene>
<dbReference type="PRINTS" id="PR01040">
    <property type="entry name" value="TRNASYNTHTYR"/>
</dbReference>
<dbReference type="CDD" id="cd00805">
    <property type="entry name" value="TyrRS_core"/>
    <property type="match status" value="1"/>
</dbReference>
<name>A0A0G0T563_9BACT</name>
<evidence type="ECO:0000313" key="12">
    <source>
        <dbReference type="EMBL" id="KKR33012.1"/>
    </source>
</evidence>
<dbReference type="GO" id="GO:0006437">
    <property type="term" value="P:tyrosyl-tRNA aminoacylation"/>
    <property type="evidence" value="ECO:0007669"/>
    <property type="project" value="UniProtKB-UniRule"/>
</dbReference>
<keyword evidence="4 10" id="KW-0067">ATP-binding</keyword>
<protein>
    <recommendedName>
        <fullName evidence="1 8">Tyrosine--tRNA ligase</fullName>
        <ecNumber evidence="1 8">6.1.1.1</ecNumber>
    </recommendedName>
</protein>
<dbReference type="EMBL" id="LBXO01000016">
    <property type="protein sequence ID" value="KKR33012.1"/>
    <property type="molecule type" value="Genomic_DNA"/>
</dbReference>
<reference evidence="12 13" key="1">
    <citation type="journal article" date="2015" name="Nature">
        <title>rRNA introns, odd ribosomes, and small enigmatic genomes across a large radiation of phyla.</title>
        <authorList>
            <person name="Brown C.T."/>
            <person name="Hug L.A."/>
            <person name="Thomas B.C."/>
            <person name="Sharon I."/>
            <person name="Castelle C.J."/>
            <person name="Singh A."/>
            <person name="Wilkins M.J."/>
            <person name="Williams K.H."/>
            <person name="Banfield J.F."/>
        </authorList>
    </citation>
    <scope>NUCLEOTIDE SEQUENCE [LARGE SCALE GENOMIC DNA]</scope>
</reference>
<comment type="catalytic activity">
    <reaction evidence="7">
        <text>tRNA(Tyr) + L-tyrosine + ATP = L-tyrosyl-tRNA(Tyr) + AMP + diphosphate + H(+)</text>
        <dbReference type="Rhea" id="RHEA:10220"/>
        <dbReference type="Rhea" id="RHEA-COMP:9706"/>
        <dbReference type="Rhea" id="RHEA-COMP:9707"/>
        <dbReference type="ChEBI" id="CHEBI:15378"/>
        <dbReference type="ChEBI" id="CHEBI:30616"/>
        <dbReference type="ChEBI" id="CHEBI:33019"/>
        <dbReference type="ChEBI" id="CHEBI:58315"/>
        <dbReference type="ChEBI" id="CHEBI:78442"/>
        <dbReference type="ChEBI" id="CHEBI:78536"/>
        <dbReference type="ChEBI" id="CHEBI:456215"/>
        <dbReference type="EC" id="6.1.1.1"/>
    </reaction>
</comment>